<dbReference type="GeneID" id="103311932"/>
<dbReference type="OrthoDB" id="6600797at2759"/>
<dbReference type="Pfam" id="PF13843">
    <property type="entry name" value="DDE_Tnp_1_7"/>
    <property type="match status" value="2"/>
</dbReference>
<protein>
    <recommendedName>
        <fullName evidence="2">PiggyBac transposable element-derived protein domain-containing protein</fullName>
    </recommendedName>
</protein>
<organism evidence="3 4">
    <name type="scientific">Acyrthosiphon pisum</name>
    <name type="common">Pea aphid</name>
    <dbReference type="NCBI Taxonomy" id="7029"/>
    <lineage>
        <taxon>Eukaryota</taxon>
        <taxon>Metazoa</taxon>
        <taxon>Ecdysozoa</taxon>
        <taxon>Arthropoda</taxon>
        <taxon>Hexapoda</taxon>
        <taxon>Insecta</taxon>
        <taxon>Pterygota</taxon>
        <taxon>Neoptera</taxon>
        <taxon>Paraneoptera</taxon>
        <taxon>Hemiptera</taxon>
        <taxon>Sternorrhyncha</taxon>
        <taxon>Aphidomorpha</taxon>
        <taxon>Aphidoidea</taxon>
        <taxon>Aphididae</taxon>
        <taxon>Macrosiphini</taxon>
        <taxon>Acyrthosiphon</taxon>
    </lineage>
</organism>
<evidence type="ECO:0000259" key="2">
    <source>
        <dbReference type="Pfam" id="PF13843"/>
    </source>
</evidence>
<evidence type="ECO:0000313" key="4">
    <source>
        <dbReference type="Proteomes" id="UP000007819"/>
    </source>
</evidence>
<sequence>MSVRMNEKNIVECLFEDIPSDSDSFTSYDDSDADETYLPDKDVEVMEVNHLSDDSKIRRPLFPPINQEAHYKSTETPELENNIVENNPPENTLIHTDENEVSNNGFEFTIPTWSKNNDFSQEPLPEFTCADGPTNTNEIMTFLGMNILMGIKRDPSYRDYWSTSSDLHDDYISSLMTVNRFGWLLSSLHLNDNSVMAKRVDESMIKFKGRSTIKQYMPKKPIKRGYKVWSLADKHGYLWNFDLYTGKRGDSVETNFGGRVVKDLTNPLHHKNHNLYIDNFFTSVPLLAYLKSKGIFCCGTVNSTRKYLPKLELDKNMIMGDIDWNMSDQYHISIVKWKDKRGVTLLSNFHNPTNVVEVKRKSKDGTTSMIPCPSVLKDYNMNMNCVDKFDQYKKMYHIDRKSHKWWHRIFFFFFDAAIVNSHIIYTKITGEKMTLKNFRREISKSLVSKTFVQKRRQKGSGSPSPISIKRASVSPSVRKEQSAHQPERTTRRRCAHCSTKEKEVRTDWKCTICDVPLCISKSRNCFNNYHKC</sequence>
<evidence type="ECO:0000256" key="1">
    <source>
        <dbReference type="SAM" id="MobiDB-lite"/>
    </source>
</evidence>
<reference evidence="3" key="2">
    <citation type="submission" date="2022-06" db="UniProtKB">
        <authorList>
            <consortium name="EnsemblMetazoa"/>
        </authorList>
    </citation>
    <scope>IDENTIFICATION</scope>
</reference>
<dbReference type="KEGG" id="api:103311932"/>
<reference evidence="4" key="1">
    <citation type="submission" date="2010-06" db="EMBL/GenBank/DDBJ databases">
        <authorList>
            <person name="Jiang H."/>
            <person name="Abraham K."/>
            <person name="Ali S."/>
            <person name="Alsbrooks S.L."/>
            <person name="Anim B.N."/>
            <person name="Anosike U.S."/>
            <person name="Attaway T."/>
            <person name="Bandaranaike D.P."/>
            <person name="Battles P.K."/>
            <person name="Bell S.N."/>
            <person name="Bell A.V."/>
            <person name="Beltran B."/>
            <person name="Bickham C."/>
            <person name="Bustamante Y."/>
            <person name="Caleb T."/>
            <person name="Canada A."/>
            <person name="Cardenas V."/>
            <person name="Carter K."/>
            <person name="Chacko J."/>
            <person name="Chandrabose M.N."/>
            <person name="Chavez D."/>
            <person name="Chavez A."/>
            <person name="Chen L."/>
            <person name="Chu H.-S."/>
            <person name="Claassen K.J."/>
            <person name="Cockrell R."/>
            <person name="Collins M."/>
            <person name="Cooper J.A."/>
            <person name="Cree A."/>
            <person name="Curry S.M."/>
            <person name="Da Y."/>
            <person name="Dao M.D."/>
            <person name="Das B."/>
            <person name="Davila M.-L."/>
            <person name="Davy-Carroll L."/>
            <person name="Denson S."/>
            <person name="Dinh H."/>
            <person name="Ebong V.E."/>
            <person name="Edwards J.R."/>
            <person name="Egan A."/>
            <person name="El-Daye J."/>
            <person name="Escobedo L."/>
            <person name="Fernandez S."/>
            <person name="Fernando P.R."/>
            <person name="Flagg N."/>
            <person name="Forbes L.D."/>
            <person name="Fowler R.G."/>
            <person name="Fu Q."/>
            <person name="Gabisi R.A."/>
            <person name="Ganer J."/>
            <person name="Garbino Pronczuk A."/>
            <person name="Garcia R.M."/>
            <person name="Garner T."/>
            <person name="Garrett T.E."/>
            <person name="Gonzalez D.A."/>
            <person name="Hamid H."/>
            <person name="Hawkins E.S."/>
            <person name="Hirani K."/>
            <person name="Hogues M.E."/>
            <person name="Hollins B."/>
            <person name="Hsiao C.-H."/>
            <person name="Jabil R."/>
            <person name="James M.L."/>
            <person name="Jhangiani S.N."/>
            <person name="Johnson B."/>
            <person name="Johnson Q."/>
            <person name="Joshi V."/>
            <person name="Kalu J.B."/>
            <person name="Kam C."/>
            <person name="Kashfia A."/>
            <person name="Keebler J."/>
            <person name="Kisamo H."/>
            <person name="Kovar C.L."/>
            <person name="Lago L.A."/>
            <person name="Lai C.-Y."/>
            <person name="Laidlaw J."/>
            <person name="Lara F."/>
            <person name="Le T.-K."/>
            <person name="Lee S.L."/>
            <person name="Legall F.H."/>
            <person name="Lemon S.J."/>
            <person name="Lewis L.R."/>
            <person name="Li B."/>
            <person name="Liu Y."/>
            <person name="Liu Y.-S."/>
            <person name="Lopez J."/>
            <person name="Lozado R.J."/>
            <person name="Lu J."/>
            <person name="Madu R.C."/>
            <person name="Maheshwari M."/>
            <person name="Maheshwari R."/>
            <person name="Malloy K."/>
            <person name="Martinez E."/>
            <person name="Mathew T."/>
            <person name="Mercado I.C."/>
            <person name="Mercado C."/>
            <person name="Meyer B."/>
            <person name="Montgomery K."/>
            <person name="Morgan M.B."/>
            <person name="Munidasa M."/>
            <person name="Nazareth L.V."/>
            <person name="Nelson J."/>
            <person name="Ng B.M."/>
            <person name="Nguyen N.B."/>
            <person name="Nguyen P.Q."/>
            <person name="Nguyen T."/>
            <person name="Obregon M."/>
            <person name="Okwuonu G.O."/>
            <person name="Onwere C.G."/>
            <person name="Orozco G."/>
            <person name="Parra A."/>
            <person name="Patel S."/>
            <person name="Patil S."/>
            <person name="Perez A."/>
            <person name="Perez Y."/>
            <person name="Pham C."/>
            <person name="Primus E.L."/>
            <person name="Pu L.-L."/>
            <person name="Puazo M."/>
            <person name="Qin X."/>
            <person name="Quiroz J.B."/>
            <person name="Reese J."/>
            <person name="Richards S."/>
            <person name="Rives C.M."/>
            <person name="Robberts R."/>
            <person name="Ruiz S.J."/>
            <person name="Ruiz M.J."/>
            <person name="Santibanez J."/>
            <person name="Schneider B.W."/>
            <person name="Sisson I."/>
            <person name="Smith M."/>
            <person name="Sodergren E."/>
            <person name="Song X.-Z."/>
            <person name="Song B.B."/>
            <person name="Summersgill H."/>
            <person name="Thelus R."/>
            <person name="Thornton R.D."/>
            <person name="Trejos Z.Y."/>
            <person name="Usmani K."/>
            <person name="Vattathil S."/>
            <person name="Villasana D."/>
            <person name="Walker D.L."/>
            <person name="Wang S."/>
            <person name="Wang K."/>
            <person name="White C.S."/>
            <person name="Williams A.C."/>
            <person name="Williamson J."/>
            <person name="Wilson K."/>
            <person name="Woghiren I.O."/>
            <person name="Woodworth J.R."/>
            <person name="Worley K.C."/>
            <person name="Wright R.A."/>
            <person name="Wu W."/>
            <person name="Young L."/>
            <person name="Zhang L."/>
            <person name="Zhang J."/>
            <person name="Zhu Y."/>
            <person name="Muzny D.M."/>
            <person name="Weinstock G."/>
            <person name="Gibbs R.A."/>
        </authorList>
    </citation>
    <scope>NUCLEOTIDE SEQUENCE [LARGE SCALE GENOMIC DNA]</scope>
    <source>
        <strain evidence="4">LSR1</strain>
    </source>
</reference>
<evidence type="ECO:0000313" key="3">
    <source>
        <dbReference type="EnsemblMetazoa" id="XP_008189995.1"/>
    </source>
</evidence>
<feature type="region of interest" description="Disordered" evidence="1">
    <location>
        <begin position="453"/>
        <end position="492"/>
    </location>
</feature>
<dbReference type="AlphaFoldDB" id="A0A8R2BAX2"/>
<accession>A0A8R2BAX2</accession>
<feature type="domain" description="PiggyBac transposable element-derived protein" evidence="2">
    <location>
        <begin position="200"/>
        <end position="422"/>
    </location>
</feature>
<name>A0A8R2BAX2_ACYPI</name>
<dbReference type="Proteomes" id="UP000007819">
    <property type="component" value="Chromosome X"/>
</dbReference>
<dbReference type="InterPro" id="IPR029526">
    <property type="entry name" value="PGBD"/>
</dbReference>
<dbReference type="EnsemblMetazoa" id="XM_008191773.1">
    <property type="protein sequence ID" value="XP_008189995.1"/>
    <property type="gene ID" value="LOC103311932"/>
</dbReference>
<dbReference type="RefSeq" id="XP_008189995.1">
    <property type="nucleotide sequence ID" value="XM_008191773.1"/>
</dbReference>
<dbReference type="PANTHER" id="PTHR46599:SF3">
    <property type="entry name" value="PIGGYBAC TRANSPOSABLE ELEMENT-DERIVED PROTEIN 4"/>
    <property type="match status" value="1"/>
</dbReference>
<keyword evidence="4" id="KW-1185">Reference proteome</keyword>
<feature type="domain" description="PiggyBac transposable element-derived protein" evidence="2">
    <location>
        <begin position="133"/>
        <end position="194"/>
    </location>
</feature>
<proteinExistence type="predicted"/>
<dbReference type="PANTHER" id="PTHR46599">
    <property type="entry name" value="PIGGYBAC TRANSPOSABLE ELEMENT-DERIVED PROTEIN 4"/>
    <property type="match status" value="1"/>
</dbReference>
<feature type="compositionally biased region" description="Basic and acidic residues" evidence="1">
    <location>
        <begin position="477"/>
        <end position="489"/>
    </location>
</feature>